<reference evidence="2 3" key="1">
    <citation type="journal article" date="2019" name="Sci. Rep.">
        <title>A high-quality genome of Eragrostis curvula grass provides insights into Poaceae evolution and supports new strategies to enhance forage quality.</title>
        <authorList>
            <person name="Carballo J."/>
            <person name="Santos B.A.C.M."/>
            <person name="Zappacosta D."/>
            <person name="Garbus I."/>
            <person name="Selva J.P."/>
            <person name="Gallo C.A."/>
            <person name="Diaz A."/>
            <person name="Albertini E."/>
            <person name="Caccamo M."/>
            <person name="Echenique V."/>
        </authorList>
    </citation>
    <scope>NUCLEOTIDE SEQUENCE [LARGE SCALE GENOMIC DNA]</scope>
    <source>
        <strain evidence="3">cv. Victoria</strain>
        <tissue evidence="2">Leaf</tissue>
    </source>
</reference>
<protein>
    <submittedName>
        <fullName evidence="2">Uncharacterized protein</fullName>
    </submittedName>
</protein>
<keyword evidence="1" id="KW-0175">Coiled coil</keyword>
<dbReference type="PANTHER" id="PTHR37214">
    <property type="entry name" value="CYTOMEGALOVIRUS UL139 PROTEIN"/>
    <property type="match status" value="1"/>
</dbReference>
<feature type="coiled-coil region" evidence="1">
    <location>
        <begin position="46"/>
        <end position="101"/>
    </location>
</feature>
<dbReference type="EMBL" id="RWGY01000011">
    <property type="protein sequence ID" value="TVU33239.1"/>
    <property type="molecule type" value="Genomic_DNA"/>
</dbReference>
<organism evidence="2 3">
    <name type="scientific">Eragrostis curvula</name>
    <name type="common">weeping love grass</name>
    <dbReference type="NCBI Taxonomy" id="38414"/>
    <lineage>
        <taxon>Eukaryota</taxon>
        <taxon>Viridiplantae</taxon>
        <taxon>Streptophyta</taxon>
        <taxon>Embryophyta</taxon>
        <taxon>Tracheophyta</taxon>
        <taxon>Spermatophyta</taxon>
        <taxon>Magnoliopsida</taxon>
        <taxon>Liliopsida</taxon>
        <taxon>Poales</taxon>
        <taxon>Poaceae</taxon>
        <taxon>PACMAD clade</taxon>
        <taxon>Chloridoideae</taxon>
        <taxon>Eragrostideae</taxon>
        <taxon>Eragrostidinae</taxon>
        <taxon>Eragrostis</taxon>
    </lineage>
</organism>
<accession>A0A5J9VAU3</accession>
<evidence type="ECO:0000313" key="3">
    <source>
        <dbReference type="Proteomes" id="UP000324897"/>
    </source>
</evidence>
<keyword evidence="3" id="KW-1185">Reference proteome</keyword>
<dbReference type="OrthoDB" id="783071at2759"/>
<sequence length="218" mass="25139">MELSAAFEERVRQMEDARNQRLALLHAEKELQATKSRLLAAKVAAARRLECRRLLLERRAADLASRSLVARANIDTYRARRLAVTRELSSVKSEIEEAERREEDWDRFYEAKSKEMEEFQAVSRRFEAATREEVQRLRDLVSQLKSSLEELQTSEMYSNNAEIAAAEARRSDLMAKKAKIYESLASARQFRALLQQQLQKAFRSQVGDQETAQTAVLS</sequence>
<dbReference type="PANTHER" id="PTHR37214:SF2">
    <property type="entry name" value="CYTOMEGALOVIRUS UL139 PROTEIN"/>
    <property type="match status" value="1"/>
</dbReference>
<dbReference type="Pfam" id="PF12507">
    <property type="entry name" value="HCMV_UL139"/>
    <property type="match status" value="1"/>
</dbReference>
<comment type="caution">
    <text evidence="2">The sequence shown here is derived from an EMBL/GenBank/DDBJ whole genome shotgun (WGS) entry which is preliminary data.</text>
</comment>
<dbReference type="InterPro" id="IPR021042">
    <property type="entry name" value="Herpes_UL139_cytomegalovirus"/>
</dbReference>
<dbReference type="Proteomes" id="UP000324897">
    <property type="component" value="Chromosome 1"/>
</dbReference>
<gene>
    <name evidence="2" type="ORF">EJB05_25029</name>
</gene>
<evidence type="ECO:0000256" key="1">
    <source>
        <dbReference type="SAM" id="Coils"/>
    </source>
</evidence>
<proteinExistence type="predicted"/>
<feature type="non-terminal residue" evidence="2">
    <location>
        <position position="1"/>
    </location>
</feature>
<dbReference type="AlphaFoldDB" id="A0A5J9VAU3"/>
<dbReference type="Gramene" id="TVU33239">
    <property type="protein sequence ID" value="TVU33239"/>
    <property type="gene ID" value="EJB05_25029"/>
</dbReference>
<name>A0A5J9VAU3_9POAL</name>
<evidence type="ECO:0000313" key="2">
    <source>
        <dbReference type="EMBL" id="TVU33239.1"/>
    </source>
</evidence>